<evidence type="ECO:0000256" key="5">
    <source>
        <dbReference type="ARBA" id="ARBA00022741"/>
    </source>
</evidence>
<keyword evidence="6 7" id="KW-0067">ATP-binding</keyword>
<evidence type="ECO:0000259" key="10">
    <source>
        <dbReference type="Pfam" id="PF08245"/>
    </source>
</evidence>
<evidence type="ECO:0000256" key="8">
    <source>
        <dbReference type="RuleBase" id="RU003664"/>
    </source>
</evidence>
<sequence>MLIMDFKGKKIAVIGAGVEGLSSLEFFSKKEALLFILDQKNENEIKRDKLDRIKGLGAKIITGKNYLSSLSDFDIIVRSPGVRRDLPEIVRAEKRGAVVTSQTKLFFDLCPAKIIGVTGTKGKGTTSSLIYEILKQAGREVFLGGNIGKPPLDLIDELTKESIVVLELSSFQLIDLDKSPYIAVILMITSEHLDWHKSPDEYFKAKETIVKFQNENDSVVMNADFEQSKKIGDTSLAKKYYFSTKSKIGQGAFVDEDQIVSTIGSLQEVVKISDIKIPGEHNLQNVAAATLVAEILKIPVDAIRSAVRLYKGLPHRLELIAEKNGVPFYNDSASTNPETTIAAILAFKNPKILILGGSSKNSNFDNLGKAASNENVKAVILVGQEAIRIKQSLERANFKGQIVENVEEMQGVVGKAVSLANMGDVVILSPACASFDQYKNYIERGEKFKQAVREL</sequence>
<organism evidence="11 12">
    <name type="scientific">Candidatus Woykebacteria bacterium RBG_13_40_15</name>
    <dbReference type="NCBI Taxonomy" id="1802593"/>
    <lineage>
        <taxon>Bacteria</taxon>
        <taxon>Candidatus Woykeibacteriota</taxon>
    </lineage>
</organism>
<evidence type="ECO:0000256" key="4">
    <source>
        <dbReference type="ARBA" id="ARBA00022598"/>
    </source>
</evidence>
<dbReference type="Pfam" id="PF08245">
    <property type="entry name" value="Mur_ligase_M"/>
    <property type="match status" value="1"/>
</dbReference>
<evidence type="ECO:0000256" key="3">
    <source>
        <dbReference type="ARBA" id="ARBA00022490"/>
    </source>
</evidence>
<dbReference type="GO" id="GO:0008764">
    <property type="term" value="F:UDP-N-acetylmuramoylalanine-D-glutamate ligase activity"/>
    <property type="evidence" value="ECO:0007669"/>
    <property type="project" value="UniProtKB-UniRule"/>
</dbReference>
<dbReference type="GO" id="GO:0008360">
    <property type="term" value="P:regulation of cell shape"/>
    <property type="evidence" value="ECO:0007669"/>
    <property type="project" value="UniProtKB-KW"/>
</dbReference>
<feature type="binding site" evidence="7">
    <location>
        <begin position="119"/>
        <end position="125"/>
    </location>
    <ligand>
        <name>ATP</name>
        <dbReference type="ChEBI" id="CHEBI:30616"/>
    </ligand>
</feature>
<feature type="domain" description="Mur ligase central" evidence="10">
    <location>
        <begin position="117"/>
        <end position="293"/>
    </location>
</feature>
<keyword evidence="3 7" id="KW-0963">Cytoplasm</keyword>
<keyword evidence="7 8" id="KW-0131">Cell cycle</keyword>
<dbReference type="Pfam" id="PF21799">
    <property type="entry name" value="MurD-like_N"/>
    <property type="match status" value="1"/>
</dbReference>
<dbReference type="GO" id="GO:0051301">
    <property type="term" value="P:cell division"/>
    <property type="evidence" value="ECO:0007669"/>
    <property type="project" value="UniProtKB-KW"/>
</dbReference>
<evidence type="ECO:0000259" key="9">
    <source>
        <dbReference type="Pfam" id="PF02875"/>
    </source>
</evidence>
<keyword evidence="4 7" id="KW-0436">Ligase</keyword>
<dbReference type="InterPro" id="IPR005762">
    <property type="entry name" value="MurD"/>
</dbReference>
<comment type="function">
    <text evidence="7 8">Cell wall formation. Catalyzes the addition of glutamate to the nucleotide precursor UDP-N-acetylmuramoyl-L-alanine (UMA).</text>
</comment>
<dbReference type="GO" id="GO:0005524">
    <property type="term" value="F:ATP binding"/>
    <property type="evidence" value="ECO:0007669"/>
    <property type="project" value="UniProtKB-UniRule"/>
</dbReference>
<dbReference type="InterPro" id="IPR004101">
    <property type="entry name" value="Mur_ligase_C"/>
</dbReference>
<dbReference type="Gene3D" id="3.90.190.20">
    <property type="entry name" value="Mur ligase, C-terminal domain"/>
    <property type="match status" value="1"/>
</dbReference>
<dbReference type="AlphaFoldDB" id="A0A1G1W9D4"/>
<accession>A0A1G1W9D4</accession>
<dbReference type="PANTHER" id="PTHR43692">
    <property type="entry name" value="UDP-N-ACETYLMURAMOYLALANINE--D-GLUTAMATE LIGASE"/>
    <property type="match status" value="1"/>
</dbReference>
<dbReference type="SUPFAM" id="SSF53623">
    <property type="entry name" value="MurD-like peptide ligases, catalytic domain"/>
    <property type="match status" value="1"/>
</dbReference>
<dbReference type="InterPro" id="IPR036565">
    <property type="entry name" value="Mur-like_cat_sf"/>
</dbReference>
<protein>
    <recommendedName>
        <fullName evidence="7 8">UDP-N-acetylmuramoylalanine--D-glutamate ligase</fullName>
        <ecNumber evidence="7 8">6.3.2.9</ecNumber>
    </recommendedName>
    <alternativeName>
        <fullName evidence="7">D-glutamic acid-adding enzyme</fullName>
    </alternativeName>
    <alternativeName>
        <fullName evidence="7">UDP-N-acetylmuramoyl-L-alanyl-D-glutamate synthetase</fullName>
    </alternativeName>
</protein>
<dbReference type="EC" id="6.3.2.9" evidence="7 8"/>
<dbReference type="Gene3D" id="3.40.1190.10">
    <property type="entry name" value="Mur-like, catalytic domain"/>
    <property type="match status" value="1"/>
</dbReference>
<evidence type="ECO:0000256" key="7">
    <source>
        <dbReference type="HAMAP-Rule" id="MF_00639"/>
    </source>
</evidence>
<keyword evidence="7 8" id="KW-0132">Cell division</keyword>
<dbReference type="GO" id="GO:0071555">
    <property type="term" value="P:cell wall organization"/>
    <property type="evidence" value="ECO:0007669"/>
    <property type="project" value="UniProtKB-KW"/>
</dbReference>
<gene>
    <name evidence="7" type="primary">murD</name>
    <name evidence="11" type="ORF">A2172_00305</name>
</gene>
<dbReference type="InterPro" id="IPR013221">
    <property type="entry name" value="Mur_ligase_cen"/>
</dbReference>
<feature type="domain" description="Mur ligase C-terminal" evidence="9">
    <location>
        <begin position="315"/>
        <end position="432"/>
    </location>
</feature>
<dbReference type="SUPFAM" id="SSF51984">
    <property type="entry name" value="MurCD N-terminal domain"/>
    <property type="match status" value="1"/>
</dbReference>
<dbReference type="HAMAP" id="MF_00639">
    <property type="entry name" value="MurD"/>
    <property type="match status" value="1"/>
</dbReference>
<dbReference type="InterPro" id="IPR036615">
    <property type="entry name" value="Mur_ligase_C_dom_sf"/>
</dbReference>
<evidence type="ECO:0000313" key="12">
    <source>
        <dbReference type="Proteomes" id="UP000176631"/>
    </source>
</evidence>
<dbReference type="GO" id="GO:0005737">
    <property type="term" value="C:cytoplasm"/>
    <property type="evidence" value="ECO:0007669"/>
    <property type="project" value="UniProtKB-SubCell"/>
</dbReference>
<keyword evidence="7 8" id="KW-0133">Cell shape</keyword>
<name>A0A1G1W9D4_9BACT</name>
<dbReference type="NCBIfam" id="TIGR01087">
    <property type="entry name" value="murD"/>
    <property type="match status" value="1"/>
</dbReference>
<proteinExistence type="inferred from homology"/>
<evidence type="ECO:0000256" key="6">
    <source>
        <dbReference type="ARBA" id="ARBA00022840"/>
    </source>
</evidence>
<keyword evidence="7 8" id="KW-0961">Cell wall biogenesis/degradation</keyword>
<comment type="subcellular location">
    <subcellularLocation>
        <location evidence="1 7 8">Cytoplasm</location>
    </subcellularLocation>
</comment>
<dbReference type="SUPFAM" id="SSF53244">
    <property type="entry name" value="MurD-like peptide ligases, peptide-binding domain"/>
    <property type="match status" value="1"/>
</dbReference>
<evidence type="ECO:0000256" key="2">
    <source>
        <dbReference type="ARBA" id="ARBA00004752"/>
    </source>
</evidence>
<dbReference type="Gene3D" id="3.40.50.720">
    <property type="entry name" value="NAD(P)-binding Rossmann-like Domain"/>
    <property type="match status" value="1"/>
</dbReference>
<evidence type="ECO:0000256" key="1">
    <source>
        <dbReference type="ARBA" id="ARBA00004496"/>
    </source>
</evidence>
<reference evidence="11 12" key="1">
    <citation type="journal article" date="2016" name="Nat. Commun.">
        <title>Thousands of microbial genomes shed light on interconnected biogeochemical processes in an aquifer system.</title>
        <authorList>
            <person name="Anantharaman K."/>
            <person name="Brown C.T."/>
            <person name="Hug L.A."/>
            <person name="Sharon I."/>
            <person name="Castelle C.J."/>
            <person name="Probst A.J."/>
            <person name="Thomas B.C."/>
            <person name="Singh A."/>
            <person name="Wilkins M.J."/>
            <person name="Karaoz U."/>
            <person name="Brodie E.L."/>
            <person name="Williams K.H."/>
            <person name="Hubbard S.S."/>
            <person name="Banfield J.F."/>
        </authorList>
    </citation>
    <scope>NUCLEOTIDE SEQUENCE [LARGE SCALE GENOMIC DNA]</scope>
</reference>
<dbReference type="UniPathway" id="UPA00219"/>
<comment type="pathway">
    <text evidence="2 7 8">Cell wall biogenesis; peptidoglycan biosynthesis.</text>
</comment>
<comment type="caution">
    <text evidence="11">The sequence shown here is derived from an EMBL/GenBank/DDBJ whole genome shotgun (WGS) entry which is preliminary data.</text>
</comment>
<comment type="similarity">
    <text evidence="7">Belongs to the MurCDEF family.</text>
</comment>
<comment type="catalytic activity">
    <reaction evidence="7 8">
        <text>UDP-N-acetyl-alpha-D-muramoyl-L-alanine + D-glutamate + ATP = UDP-N-acetyl-alpha-D-muramoyl-L-alanyl-D-glutamate + ADP + phosphate + H(+)</text>
        <dbReference type="Rhea" id="RHEA:16429"/>
        <dbReference type="ChEBI" id="CHEBI:15378"/>
        <dbReference type="ChEBI" id="CHEBI:29986"/>
        <dbReference type="ChEBI" id="CHEBI:30616"/>
        <dbReference type="ChEBI" id="CHEBI:43474"/>
        <dbReference type="ChEBI" id="CHEBI:83898"/>
        <dbReference type="ChEBI" id="CHEBI:83900"/>
        <dbReference type="ChEBI" id="CHEBI:456216"/>
        <dbReference type="EC" id="6.3.2.9"/>
    </reaction>
</comment>
<dbReference type="Proteomes" id="UP000176631">
    <property type="component" value="Unassembled WGS sequence"/>
</dbReference>
<dbReference type="GO" id="GO:0009252">
    <property type="term" value="P:peptidoglycan biosynthetic process"/>
    <property type="evidence" value="ECO:0007669"/>
    <property type="project" value="UniProtKB-UniRule"/>
</dbReference>
<keyword evidence="7 8" id="KW-0573">Peptidoglycan synthesis</keyword>
<evidence type="ECO:0000313" key="11">
    <source>
        <dbReference type="EMBL" id="OGY24298.1"/>
    </source>
</evidence>
<dbReference type="EMBL" id="MHCP01000014">
    <property type="protein sequence ID" value="OGY24298.1"/>
    <property type="molecule type" value="Genomic_DNA"/>
</dbReference>
<keyword evidence="5 7" id="KW-0547">Nucleotide-binding</keyword>
<dbReference type="PANTHER" id="PTHR43692:SF1">
    <property type="entry name" value="UDP-N-ACETYLMURAMOYLALANINE--D-GLUTAMATE LIGASE"/>
    <property type="match status" value="1"/>
</dbReference>
<dbReference type="STRING" id="1802593.A2172_00305"/>
<dbReference type="Pfam" id="PF02875">
    <property type="entry name" value="Mur_ligase_C"/>
    <property type="match status" value="1"/>
</dbReference>